<evidence type="ECO:0000313" key="5">
    <source>
        <dbReference type="EMBL" id="VDD90232.1"/>
    </source>
</evidence>
<organism evidence="7">
    <name type="scientific">Enterobius vermicularis</name>
    <name type="common">Human pinworm</name>
    <dbReference type="NCBI Taxonomy" id="51028"/>
    <lineage>
        <taxon>Eukaryota</taxon>
        <taxon>Metazoa</taxon>
        <taxon>Ecdysozoa</taxon>
        <taxon>Nematoda</taxon>
        <taxon>Chromadorea</taxon>
        <taxon>Rhabditida</taxon>
        <taxon>Spirurina</taxon>
        <taxon>Oxyuridomorpha</taxon>
        <taxon>Oxyuroidea</taxon>
        <taxon>Oxyuridae</taxon>
        <taxon>Enterobius</taxon>
    </lineage>
</organism>
<keyword evidence="6" id="KW-1185">Reference proteome</keyword>
<reference evidence="5 6" key="2">
    <citation type="submission" date="2018-10" db="EMBL/GenBank/DDBJ databases">
        <authorList>
            <consortium name="Pathogen Informatics"/>
        </authorList>
    </citation>
    <scope>NUCLEOTIDE SEQUENCE [LARGE SCALE GENOMIC DNA]</scope>
</reference>
<dbReference type="SUPFAM" id="SSF52402">
    <property type="entry name" value="Adenine nucleotide alpha hydrolases-like"/>
    <property type="match status" value="1"/>
</dbReference>
<keyword evidence="3" id="KW-0315">Glutamine amidotransferase</keyword>
<dbReference type="GO" id="GO:0004066">
    <property type="term" value="F:asparagine synthase (glutamine-hydrolyzing) activity"/>
    <property type="evidence" value="ECO:0007669"/>
    <property type="project" value="InterPro"/>
</dbReference>
<evidence type="ECO:0000256" key="2">
    <source>
        <dbReference type="ARBA" id="ARBA00022888"/>
    </source>
</evidence>
<dbReference type="PANTHER" id="PTHR45937">
    <property type="entry name" value="ASPARAGINE SYNTHETASE DOMAIN-CONTAINING PROTEIN 1"/>
    <property type="match status" value="1"/>
</dbReference>
<evidence type="ECO:0000256" key="3">
    <source>
        <dbReference type="ARBA" id="ARBA00022962"/>
    </source>
</evidence>
<dbReference type="CDD" id="cd01991">
    <property type="entry name" value="Asn_synthase_B_C"/>
    <property type="match status" value="1"/>
</dbReference>
<proteinExistence type="predicted"/>
<reference evidence="7" key="1">
    <citation type="submission" date="2017-02" db="UniProtKB">
        <authorList>
            <consortium name="WormBaseParasite"/>
        </authorList>
    </citation>
    <scope>IDENTIFICATION</scope>
</reference>
<feature type="domain" description="Asparagine synthetase" evidence="4">
    <location>
        <begin position="208"/>
        <end position="270"/>
    </location>
</feature>
<gene>
    <name evidence="5" type="ORF">EVEC_LOCUS4983</name>
</gene>
<dbReference type="Proteomes" id="UP000274131">
    <property type="component" value="Unassembled WGS sequence"/>
</dbReference>
<keyword evidence="1" id="KW-0028">Amino-acid biosynthesis</keyword>
<dbReference type="InterPro" id="IPR001962">
    <property type="entry name" value="Asn_synthase"/>
</dbReference>
<dbReference type="AlphaFoldDB" id="A0A0N4V569"/>
<dbReference type="Pfam" id="PF00733">
    <property type="entry name" value="Asn_synthase"/>
    <property type="match status" value="3"/>
</dbReference>
<dbReference type="Gene3D" id="3.40.50.620">
    <property type="entry name" value="HUPs"/>
    <property type="match status" value="1"/>
</dbReference>
<dbReference type="EMBL" id="UXUI01008017">
    <property type="protein sequence ID" value="VDD90232.1"/>
    <property type="molecule type" value="Genomic_DNA"/>
</dbReference>
<accession>A0A0N4V569</accession>
<dbReference type="InterPro" id="IPR051857">
    <property type="entry name" value="Asn_synthetase_domain"/>
</dbReference>
<feature type="domain" description="Asparagine synthetase" evidence="4">
    <location>
        <begin position="144"/>
        <end position="182"/>
    </location>
</feature>
<keyword evidence="2" id="KW-0061">Asparagine biosynthesis</keyword>
<evidence type="ECO:0000259" key="4">
    <source>
        <dbReference type="Pfam" id="PF00733"/>
    </source>
</evidence>
<dbReference type="GO" id="GO:0006529">
    <property type="term" value="P:asparagine biosynthetic process"/>
    <property type="evidence" value="ECO:0007669"/>
    <property type="project" value="UniProtKB-KW"/>
</dbReference>
<evidence type="ECO:0000313" key="7">
    <source>
        <dbReference type="WBParaSite" id="EVEC_0000535201-mRNA-1"/>
    </source>
</evidence>
<dbReference type="OrthoDB" id="10252281at2759"/>
<sequence>MFGEALQRCLIGLTEASRSVAILFSGGVDSLLIALLAQRFLPAHCFIDLINVSFDEKSGDFSGAPDRRRGLKAYSYLKKKYLKSLYRLILVNVGRTELSRCRSESIAFLIAPSCSVLDDSIGCVQWFAAKGEGLVYEEDRNIQEMKSVASVALVGSGADEVFGGYMRHRHAYDKGDRDAVIDGLEEELRVIGRRNLGRDDRVTLETLYRAPYLDEIFVSWANQLPLECKTDFKKERGVGEKKIIREALKRLGVPEELYSAPKQAMQFGTRIAHLENSKEKGSDVCLRLVPCCEKF</sequence>
<evidence type="ECO:0000313" key="6">
    <source>
        <dbReference type="Proteomes" id="UP000274131"/>
    </source>
</evidence>
<protein>
    <submittedName>
        <fullName evidence="7">Asparagine synthetase domain-containing protein</fullName>
    </submittedName>
</protein>
<evidence type="ECO:0000256" key="1">
    <source>
        <dbReference type="ARBA" id="ARBA00022605"/>
    </source>
</evidence>
<dbReference type="STRING" id="51028.A0A0N4V569"/>
<dbReference type="PANTHER" id="PTHR45937:SF1">
    <property type="entry name" value="ASPARAGINE SYNTHETASE DOMAIN-CONTAINING PROTEIN 1"/>
    <property type="match status" value="1"/>
</dbReference>
<feature type="domain" description="Asparagine synthetase" evidence="4">
    <location>
        <begin position="4"/>
        <end position="46"/>
    </location>
</feature>
<dbReference type="InterPro" id="IPR014729">
    <property type="entry name" value="Rossmann-like_a/b/a_fold"/>
</dbReference>
<dbReference type="WBParaSite" id="EVEC_0000535201-mRNA-1">
    <property type="protein sequence ID" value="EVEC_0000535201-mRNA-1"/>
    <property type="gene ID" value="EVEC_0000535201"/>
</dbReference>
<name>A0A0N4V569_ENTVE</name>